<feature type="transmembrane region" description="Helical" evidence="5">
    <location>
        <begin position="179"/>
        <end position="202"/>
    </location>
</feature>
<evidence type="ECO:0000256" key="3">
    <source>
        <dbReference type="ARBA" id="ARBA00022989"/>
    </source>
</evidence>
<feature type="transmembrane region" description="Helical" evidence="5">
    <location>
        <begin position="123"/>
        <end position="142"/>
    </location>
</feature>
<dbReference type="Proteomes" id="UP001328107">
    <property type="component" value="Unassembled WGS sequence"/>
</dbReference>
<keyword evidence="2 5" id="KW-0812">Transmembrane</keyword>
<organism evidence="7 8">
    <name type="scientific">Pristionchus mayeri</name>
    <dbReference type="NCBI Taxonomy" id="1317129"/>
    <lineage>
        <taxon>Eukaryota</taxon>
        <taxon>Metazoa</taxon>
        <taxon>Ecdysozoa</taxon>
        <taxon>Nematoda</taxon>
        <taxon>Chromadorea</taxon>
        <taxon>Rhabditida</taxon>
        <taxon>Rhabditina</taxon>
        <taxon>Diplogasteromorpha</taxon>
        <taxon>Diplogasteroidea</taxon>
        <taxon>Neodiplogasteridae</taxon>
        <taxon>Pristionchus</taxon>
    </lineage>
</organism>
<dbReference type="AlphaFoldDB" id="A0AAN5CJ81"/>
<evidence type="ECO:0000313" key="7">
    <source>
        <dbReference type="EMBL" id="GMR45412.1"/>
    </source>
</evidence>
<evidence type="ECO:0000256" key="4">
    <source>
        <dbReference type="ARBA" id="ARBA00023136"/>
    </source>
</evidence>
<dbReference type="InterPro" id="IPR020846">
    <property type="entry name" value="MFS_dom"/>
</dbReference>
<feature type="transmembrane region" description="Helical" evidence="5">
    <location>
        <begin position="384"/>
        <end position="407"/>
    </location>
</feature>
<dbReference type="InterPro" id="IPR011701">
    <property type="entry name" value="MFS"/>
</dbReference>
<feature type="transmembrane region" description="Helical" evidence="5">
    <location>
        <begin position="419"/>
        <end position="436"/>
    </location>
</feature>
<accession>A0AAN5CJ81</accession>
<dbReference type="GO" id="GO:0016020">
    <property type="term" value="C:membrane"/>
    <property type="evidence" value="ECO:0007669"/>
    <property type="project" value="UniProtKB-SubCell"/>
</dbReference>
<dbReference type="Gene3D" id="1.20.1250.20">
    <property type="entry name" value="MFS general substrate transporter like domains"/>
    <property type="match status" value="1"/>
</dbReference>
<evidence type="ECO:0000256" key="1">
    <source>
        <dbReference type="ARBA" id="ARBA00004141"/>
    </source>
</evidence>
<proteinExistence type="predicted"/>
<evidence type="ECO:0000256" key="5">
    <source>
        <dbReference type="SAM" id="Phobius"/>
    </source>
</evidence>
<sequence length="468" mass="51440">MSESSEEDSDAISSNPSDTIKSLDELLARLKWSPFCFFIILVQSFEWAVSAQIFVMTAYLTPAGDTIAANGMYKSVRDEWPDEPEIFGWMDSYEMISSIAFVGNLFFGTIPNLLSDRYGRRKVLCVVLFCIALADVACALSPSFWFLIAARFLQGSFLNAIASLNFVHCMESIAEGSRFLASCGFGLFWTIGYCIVAPEALVVGTWRWIFGINGIAALACALVQLLLVPESPYYCVAQSDRGKLEGFVKRSQWLNRRSYNIDYEAVMSKKSIEGSGEAPSIVTIGQSLSFLFKNPPVLLLLFVMGYAEIATLLSYAGISLAATTLDVGDANWNFVLSGLVEFPAYCVAPKFLDWFPSKFVMIVVFACASGSLIALKFIPHHLTVLYIIFWLLAKFFATSCYMTSLIVASELFPTKCRSFAVGFALTFSNIGSIFAPHLGLLNDILPDLAFLVFGAALAIATVLVAIFI</sequence>
<reference evidence="8" key="1">
    <citation type="submission" date="2022-10" db="EMBL/GenBank/DDBJ databases">
        <title>Genome assembly of Pristionchus species.</title>
        <authorList>
            <person name="Yoshida K."/>
            <person name="Sommer R.J."/>
        </authorList>
    </citation>
    <scope>NUCLEOTIDE SEQUENCE [LARGE SCALE GENOMIC DNA]</scope>
    <source>
        <strain evidence="8">RS5460</strain>
    </source>
</reference>
<keyword evidence="4 5" id="KW-0472">Membrane</keyword>
<dbReference type="PROSITE" id="PS50850">
    <property type="entry name" value="MFS"/>
    <property type="match status" value="1"/>
</dbReference>
<feature type="transmembrane region" description="Helical" evidence="5">
    <location>
        <begin position="448"/>
        <end position="467"/>
    </location>
</feature>
<gene>
    <name evidence="7" type="ORF">PMAYCL1PPCAC_15607</name>
</gene>
<keyword evidence="3 5" id="KW-1133">Transmembrane helix</keyword>
<feature type="non-terminal residue" evidence="7">
    <location>
        <position position="468"/>
    </location>
</feature>
<feature type="transmembrane region" description="Helical" evidence="5">
    <location>
        <begin position="297"/>
        <end position="318"/>
    </location>
</feature>
<feature type="transmembrane region" description="Helical" evidence="5">
    <location>
        <begin position="35"/>
        <end position="55"/>
    </location>
</feature>
<feature type="domain" description="Major facilitator superfamily (MFS) profile" evidence="6">
    <location>
        <begin position="51"/>
        <end position="468"/>
    </location>
</feature>
<evidence type="ECO:0000259" key="6">
    <source>
        <dbReference type="PROSITE" id="PS50850"/>
    </source>
</evidence>
<dbReference type="SUPFAM" id="SSF103473">
    <property type="entry name" value="MFS general substrate transporter"/>
    <property type="match status" value="1"/>
</dbReference>
<dbReference type="Pfam" id="PF07690">
    <property type="entry name" value="MFS_1"/>
    <property type="match status" value="1"/>
</dbReference>
<dbReference type="GO" id="GO:0022857">
    <property type="term" value="F:transmembrane transporter activity"/>
    <property type="evidence" value="ECO:0007669"/>
    <property type="project" value="InterPro"/>
</dbReference>
<feature type="transmembrane region" description="Helical" evidence="5">
    <location>
        <begin position="208"/>
        <end position="228"/>
    </location>
</feature>
<feature type="transmembrane region" description="Helical" evidence="5">
    <location>
        <begin position="359"/>
        <end position="378"/>
    </location>
</feature>
<dbReference type="InterPro" id="IPR036259">
    <property type="entry name" value="MFS_trans_sf"/>
</dbReference>
<feature type="transmembrane region" description="Helical" evidence="5">
    <location>
        <begin position="95"/>
        <end position="114"/>
    </location>
</feature>
<evidence type="ECO:0000313" key="8">
    <source>
        <dbReference type="Proteomes" id="UP001328107"/>
    </source>
</evidence>
<comment type="subcellular location">
    <subcellularLocation>
        <location evidence="1">Membrane</location>
        <topology evidence="1">Multi-pass membrane protein</topology>
    </subcellularLocation>
</comment>
<comment type="caution">
    <text evidence="7">The sequence shown here is derived from an EMBL/GenBank/DDBJ whole genome shotgun (WGS) entry which is preliminary data.</text>
</comment>
<name>A0AAN5CJ81_9BILA</name>
<feature type="transmembrane region" description="Helical" evidence="5">
    <location>
        <begin position="330"/>
        <end position="347"/>
    </location>
</feature>
<keyword evidence="8" id="KW-1185">Reference proteome</keyword>
<evidence type="ECO:0000256" key="2">
    <source>
        <dbReference type="ARBA" id="ARBA00022692"/>
    </source>
</evidence>
<protein>
    <recommendedName>
        <fullName evidence="6">Major facilitator superfamily (MFS) profile domain-containing protein</fullName>
    </recommendedName>
</protein>
<dbReference type="PANTHER" id="PTHR24064">
    <property type="entry name" value="SOLUTE CARRIER FAMILY 22 MEMBER"/>
    <property type="match status" value="1"/>
</dbReference>
<dbReference type="EMBL" id="BTRK01000004">
    <property type="protein sequence ID" value="GMR45412.1"/>
    <property type="molecule type" value="Genomic_DNA"/>
</dbReference>